<name>A0ABN2LGY1_9MICO</name>
<keyword evidence="1" id="KW-0808">Transferase</keyword>
<keyword evidence="1" id="KW-0489">Methyltransferase</keyword>
<dbReference type="Pfam" id="PF13578">
    <property type="entry name" value="Methyltransf_24"/>
    <property type="match status" value="1"/>
</dbReference>
<dbReference type="InterPro" id="IPR029063">
    <property type="entry name" value="SAM-dependent_MTases_sf"/>
</dbReference>
<dbReference type="EMBL" id="BAAAPO010000016">
    <property type="protein sequence ID" value="GAA1787712.1"/>
    <property type="molecule type" value="Genomic_DNA"/>
</dbReference>
<dbReference type="SUPFAM" id="SSF53335">
    <property type="entry name" value="S-adenosyl-L-methionine-dependent methyltransferases"/>
    <property type="match status" value="1"/>
</dbReference>
<organism evidence="1 2">
    <name type="scientific">Nostocoides veronense</name>
    <dbReference type="NCBI Taxonomy" id="330836"/>
    <lineage>
        <taxon>Bacteria</taxon>
        <taxon>Bacillati</taxon>
        <taxon>Actinomycetota</taxon>
        <taxon>Actinomycetes</taxon>
        <taxon>Micrococcales</taxon>
        <taxon>Intrasporangiaceae</taxon>
        <taxon>Nostocoides</taxon>
    </lineage>
</organism>
<gene>
    <name evidence="1" type="ORF">GCM10009811_11040</name>
</gene>
<evidence type="ECO:0000313" key="1">
    <source>
        <dbReference type="EMBL" id="GAA1787712.1"/>
    </source>
</evidence>
<dbReference type="Gene3D" id="3.40.50.150">
    <property type="entry name" value="Vaccinia Virus protein VP39"/>
    <property type="match status" value="1"/>
</dbReference>
<protein>
    <submittedName>
        <fullName evidence="1">Class I SAM-dependent methyltransferase</fullName>
    </submittedName>
</protein>
<reference evidence="1 2" key="1">
    <citation type="journal article" date="2019" name="Int. J. Syst. Evol. Microbiol.">
        <title>The Global Catalogue of Microorganisms (GCM) 10K type strain sequencing project: providing services to taxonomists for standard genome sequencing and annotation.</title>
        <authorList>
            <consortium name="The Broad Institute Genomics Platform"/>
            <consortium name="The Broad Institute Genome Sequencing Center for Infectious Disease"/>
            <person name="Wu L."/>
            <person name="Ma J."/>
        </authorList>
    </citation>
    <scope>NUCLEOTIDE SEQUENCE [LARGE SCALE GENOMIC DNA]</scope>
    <source>
        <strain evidence="1 2">JCM 15592</strain>
    </source>
</reference>
<dbReference type="Proteomes" id="UP001499938">
    <property type="component" value="Unassembled WGS sequence"/>
</dbReference>
<keyword evidence="2" id="KW-1185">Reference proteome</keyword>
<accession>A0ABN2LGY1</accession>
<evidence type="ECO:0000313" key="2">
    <source>
        <dbReference type="Proteomes" id="UP001499938"/>
    </source>
</evidence>
<sequence>MSAGTFDAAWALAHDIPGWLTPDQARLLWDTALAASPAPVVLEIGSYQGRSTVVLGSAVAQTGGRVVAVDPFVDDWKYGSPLTQGRFEAHLQRAAVADRVELLKEYSTRARPTWNSPIDVLFIDGKHDVWTVLDDLKWATHVPDGAPVLIHDCFSSVGITLGVLTLLRPGARLRYRDRAGSLARFEVGSPGMAGRLRLLAEMPWWARNLGMKVLLRLRLNTIARRLGHDSPYDPY</sequence>
<proteinExistence type="predicted"/>
<dbReference type="GO" id="GO:0032259">
    <property type="term" value="P:methylation"/>
    <property type="evidence" value="ECO:0007669"/>
    <property type="project" value="UniProtKB-KW"/>
</dbReference>
<comment type="caution">
    <text evidence="1">The sequence shown here is derived from an EMBL/GenBank/DDBJ whole genome shotgun (WGS) entry which is preliminary data.</text>
</comment>
<dbReference type="RefSeq" id="WP_344082326.1">
    <property type="nucleotide sequence ID" value="NZ_BAAAPO010000016.1"/>
</dbReference>
<dbReference type="GO" id="GO:0008168">
    <property type="term" value="F:methyltransferase activity"/>
    <property type="evidence" value="ECO:0007669"/>
    <property type="project" value="UniProtKB-KW"/>
</dbReference>